<protein>
    <submittedName>
        <fullName evidence="2">Uncharacterized protein</fullName>
    </submittedName>
</protein>
<proteinExistence type="predicted"/>
<reference evidence="2" key="2">
    <citation type="submission" date="2017-11" db="EMBL/GenBank/DDBJ databases">
        <title>Coralsnake Venomics: Analyses of Venom Gland Transcriptomes and Proteomes of Six Brazilian Taxa.</title>
        <authorList>
            <person name="Aird S.D."/>
            <person name="Jorge da Silva N."/>
            <person name="Qiu L."/>
            <person name="Villar-Briones A."/>
            <person name="Aparecida-Saddi V."/>
            <person name="Campos-Telles M.P."/>
            <person name="Grau M."/>
            <person name="Mikheyev A.S."/>
        </authorList>
    </citation>
    <scope>NUCLEOTIDE SEQUENCE</scope>
    <source>
        <tissue evidence="2">Venom_gland</tissue>
    </source>
</reference>
<keyword evidence="1" id="KW-1133">Transmembrane helix</keyword>
<reference evidence="2" key="1">
    <citation type="submission" date="2017-07" db="EMBL/GenBank/DDBJ databases">
        <authorList>
            <person name="Mikheyev A."/>
            <person name="Grau M."/>
        </authorList>
    </citation>
    <scope>NUCLEOTIDE SEQUENCE</scope>
    <source>
        <tissue evidence="2">Venom_gland</tissue>
    </source>
</reference>
<organism evidence="2">
    <name type="scientific">Micrurus lemniscatus lemniscatus</name>
    <dbReference type="NCBI Taxonomy" id="129467"/>
    <lineage>
        <taxon>Eukaryota</taxon>
        <taxon>Metazoa</taxon>
        <taxon>Chordata</taxon>
        <taxon>Craniata</taxon>
        <taxon>Vertebrata</taxon>
        <taxon>Euteleostomi</taxon>
        <taxon>Lepidosauria</taxon>
        <taxon>Squamata</taxon>
        <taxon>Bifurcata</taxon>
        <taxon>Unidentata</taxon>
        <taxon>Episquamata</taxon>
        <taxon>Toxicofera</taxon>
        <taxon>Serpentes</taxon>
        <taxon>Colubroidea</taxon>
        <taxon>Elapidae</taxon>
        <taxon>Elapinae</taxon>
        <taxon>Micrurus</taxon>
    </lineage>
</organism>
<dbReference type="EMBL" id="IACK01096080">
    <property type="protein sequence ID" value="LAA83147.1"/>
    <property type="molecule type" value="Transcribed_RNA"/>
</dbReference>
<dbReference type="AlphaFoldDB" id="A0A2D4IFZ8"/>
<name>A0A2D4IFZ8_MICLE</name>
<evidence type="ECO:0000313" key="2">
    <source>
        <dbReference type="EMBL" id="LAA83147.1"/>
    </source>
</evidence>
<accession>A0A2D4IFZ8</accession>
<keyword evidence="1" id="KW-0812">Transmembrane</keyword>
<sequence length="101" mass="11969">MKRYTMGSLESVWRETSCFVLRAWLLFLENKEGISYWNETTHHGTTHHSQLATGQLTVEQFNNPIELFKSNLKSILIFCCSHFIWYLLLHPFFNDSIPLFL</sequence>
<evidence type="ECO:0000256" key="1">
    <source>
        <dbReference type="SAM" id="Phobius"/>
    </source>
</evidence>
<keyword evidence="1" id="KW-0472">Membrane</keyword>
<feature type="transmembrane region" description="Helical" evidence="1">
    <location>
        <begin position="75"/>
        <end position="93"/>
    </location>
</feature>